<feature type="binding site" evidence="3">
    <location>
        <position position="79"/>
    </location>
    <ligand>
        <name>ATP</name>
        <dbReference type="ChEBI" id="CHEBI:30616"/>
    </ligand>
</feature>
<evidence type="ECO:0000313" key="5">
    <source>
        <dbReference type="EMBL" id="UVW36070.1"/>
    </source>
</evidence>
<dbReference type="PROSITE" id="PS50011">
    <property type="entry name" value="PROTEIN_KINASE_DOM"/>
    <property type="match status" value="1"/>
</dbReference>
<evidence type="ECO:0000313" key="6">
    <source>
        <dbReference type="Proteomes" id="UP001059934"/>
    </source>
</evidence>
<dbReference type="PROSITE" id="PS00107">
    <property type="entry name" value="PROTEIN_KINASE_ATP"/>
    <property type="match status" value="1"/>
</dbReference>
<feature type="domain" description="Protein kinase" evidence="4">
    <location>
        <begin position="47"/>
        <end position="314"/>
    </location>
</feature>
<dbReference type="Proteomes" id="UP001059934">
    <property type="component" value="Chromosome"/>
</dbReference>
<evidence type="ECO:0000256" key="1">
    <source>
        <dbReference type="ARBA" id="ARBA00022741"/>
    </source>
</evidence>
<reference evidence="5" key="1">
    <citation type="submission" date="2022-08" db="EMBL/GenBank/DDBJ databases">
        <title>Catabolic pathway analysis in culturable SAR92 clade bacteria reveals their overlooked roles in DMSP degradation in coastal seas.</title>
        <authorList>
            <person name="He X."/>
            <person name="Zhang X."/>
            <person name="Zhang Y."/>
        </authorList>
    </citation>
    <scope>NUCLEOTIDE SEQUENCE</scope>
    <source>
        <strain evidence="5">H455</strain>
    </source>
</reference>
<dbReference type="PANTHER" id="PTHR24359">
    <property type="entry name" value="SERINE/THREONINE-PROTEIN KINASE SBK1"/>
    <property type="match status" value="1"/>
</dbReference>
<accession>A0ABY5TQG9</accession>
<sequence length="636" mass="70851">MSLRETKDLQHFYINEEQSFYLLSHSDARKLKDWLRLCESQLKRLGYSNIELIGNGAYGFVFAGTSSASDTNSLQYVFKFSRITLPQHIKDRLEEEGFMLSLVEHQGIPEFIAFQNMRGQSILMMSRAPGINLQDYARQVGPLEPRLILKIAAQMADILLRLRNNPGKSSIVHGDIKPSNIMFDEQTETVSLIDWGAAVIAQYDEQGQRADGIGLDAMNAEFQQTNAKLGDIYFIGDEQLQGACSSPRFDEQGLAGTLYALASGQGSRFGSQVIRPQSLNLPIEFARTLAGMLDKDLATQYQAGDYFFANMRYMKHIVDRARPATEANEAAMPLIPVALVASNLSTSAKLETVVYSSRKGFLRQQIGAEAFFAQPNYSKHPLAGDLGGYRDDRNYLSGMGDTEKAFVIAVTHLGCYSLIGGLAVNWDDGGVYIDSSLNLYDRQLEPALTTAINNVVHLGRALSKKGVFKSCMFDARKTLHISRKNLSEPFVADPSLKIDFELAEEISITGVDASEGDSEGDRHDQDTRLHSYFEDGSDPDEMLHLPESIMQVLARMNQIHHTGCIIFEAVEQDLKIHNYLTLLDGSKEPEFRDCLNSLLAELSAIEGLGVSGFMKLPYKNTKFFNYLETQPDFLVA</sequence>
<dbReference type="InterPro" id="IPR000719">
    <property type="entry name" value="Prot_kinase_dom"/>
</dbReference>
<name>A0ABY5TQG9_9GAMM</name>
<protein>
    <submittedName>
        <fullName evidence="5">Phosphotransferase</fullName>
    </submittedName>
</protein>
<evidence type="ECO:0000256" key="3">
    <source>
        <dbReference type="PROSITE-ProRule" id="PRU10141"/>
    </source>
</evidence>
<dbReference type="InterPro" id="IPR017441">
    <property type="entry name" value="Protein_kinase_ATP_BS"/>
</dbReference>
<evidence type="ECO:0000259" key="4">
    <source>
        <dbReference type="PROSITE" id="PS50011"/>
    </source>
</evidence>
<dbReference type="EMBL" id="CP103416">
    <property type="protein sequence ID" value="UVW36070.1"/>
    <property type="molecule type" value="Genomic_DNA"/>
</dbReference>
<dbReference type="PROSITE" id="PS00108">
    <property type="entry name" value="PROTEIN_KINASE_ST"/>
    <property type="match status" value="1"/>
</dbReference>
<evidence type="ECO:0000256" key="2">
    <source>
        <dbReference type="ARBA" id="ARBA00022840"/>
    </source>
</evidence>
<dbReference type="InterPro" id="IPR008271">
    <property type="entry name" value="Ser/Thr_kinase_AS"/>
</dbReference>
<dbReference type="Gene3D" id="1.10.510.10">
    <property type="entry name" value="Transferase(Phosphotransferase) domain 1"/>
    <property type="match status" value="1"/>
</dbReference>
<keyword evidence="2 3" id="KW-0067">ATP-binding</keyword>
<organism evidence="5 6">
    <name type="scientific">SAR92 clade bacterium H455</name>
    <dbReference type="NCBI Taxonomy" id="2974818"/>
    <lineage>
        <taxon>Bacteria</taxon>
        <taxon>Pseudomonadati</taxon>
        <taxon>Pseudomonadota</taxon>
        <taxon>Gammaproteobacteria</taxon>
        <taxon>Cellvibrionales</taxon>
        <taxon>Porticoccaceae</taxon>
        <taxon>SAR92 clade</taxon>
    </lineage>
</organism>
<dbReference type="SUPFAM" id="SSF56112">
    <property type="entry name" value="Protein kinase-like (PK-like)"/>
    <property type="match status" value="1"/>
</dbReference>
<gene>
    <name evidence="5" type="ORF">NYF23_05525</name>
</gene>
<proteinExistence type="predicted"/>
<keyword evidence="1 3" id="KW-0547">Nucleotide-binding</keyword>
<dbReference type="PANTHER" id="PTHR24359:SF1">
    <property type="entry name" value="INHIBITOR OF NUCLEAR FACTOR KAPPA-B KINASE EPSILON SUBUNIT HOMOLOG 1-RELATED"/>
    <property type="match status" value="1"/>
</dbReference>
<dbReference type="Pfam" id="PF00069">
    <property type="entry name" value="Pkinase"/>
    <property type="match status" value="1"/>
</dbReference>
<dbReference type="InterPro" id="IPR011009">
    <property type="entry name" value="Kinase-like_dom_sf"/>
</dbReference>
<dbReference type="SMART" id="SM00220">
    <property type="entry name" value="S_TKc"/>
    <property type="match status" value="1"/>
</dbReference>
<keyword evidence="6" id="KW-1185">Reference proteome</keyword>